<dbReference type="InParanoid" id="G0R1T7"/>
<proteinExistence type="predicted"/>
<protein>
    <recommendedName>
        <fullName evidence="3">Protein kinase domain protein</fullName>
    </recommendedName>
</protein>
<dbReference type="Proteomes" id="UP000008983">
    <property type="component" value="Unassembled WGS sequence"/>
</dbReference>
<evidence type="ECO:0000313" key="2">
    <source>
        <dbReference type="Proteomes" id="UP000008983"/>
    </source>
</evidence>
<dbReference type="RefSeq" id="XP_004029825.1">
    <property type="nucleotide sequence ID" value="XM_004029777.1"/>
</dbReference>
<keyword evidence="2" id="KW-1185">Reference proteome</keyword>
<dbReference type="AlphaFoldDB" id="G0R1T7"/>
<dbReference type="OrthoDB" id="8693905at2759"/>
<name>G0R1T7_ICHMU</name>
<organism evidence="1 2">
    <name type="scientific">Ichthyophthirius multifiliis</name>
    <name type="common">White spot disease agent</name>
    <name type="synonym">Ich</name>
    <dbReference type="NCBI Taxonomy" id="5932"/>
    <lineage>
        <taxon>Eukaryota</taxon>
        <taxon>Sar</taxon>
        <taxon>Alveolata</taxon>
        <taxon>Ciliophora</taxon>
        <taxon>Intramacronucleata</taxon>
        <taxon>Oligohymenophorea</taxon>
        <taxon>Hymenostomatida</taxon>
        <taxon>Ophryoglenina</taxon>
        <taxon>Ichthyophthirius</taxon>
    </lineage>
</organism>
<evidence type="ECO:0008006" key="3">
    <source>
        <dbReference type="Google" id="ProtNLM"/>
    </source>
</evidence>
<dbReference type="SUPFAM" id="SSF56112">
    <property type="entry name" value="Protein kinase-like (PK-like)"/>
    <property type="match status" value="1"/>
</dbReference>
<dbReference type="EMBL" id="GL984229">
    <property type="protein sequence ID" value="EGR28589.1"/>
    <property type="molecule type" value="Genomic_DNA"/>
</dbReference>
<accession>G0R1T7</accession>
<gene>
    <name evidence="1" type="ORF">IMG5_172630</name>
</gene>
<evidence type="ECO:0000313" key="1">
    <source>
        <dbReference type="EMBL" id="EGR28589.1"/>
    </source>
</evidence>
<reference evidence="1 2" key="1">
    <citation type="submission" date="2011-07" db="EMBL/GenBank/DDBJ databases">
        <authorList>
            <person name="Coyne R."/>
            <person name="Brami D."/>
            <person name="Johnson J."/>
            <person name="Hostetler J."/>
            <person name="Hannick L."/>
            <person name="Clark T."/>
            <person name="Cassidy-Hanley D."/>
            <person name="Inman J."/>
        </authorList>
    </citation>
    <scope>NUCLEOTIDE SEQUENCE [LARGE SCALE GENOMIC DNA]</scope>
    <source>
        <strain evidence="1 2">G5</strain>
    </source>
</reference>
<dbReference type="GeneID" id="14904654"/>
<sequence length="121" mass="14453">MAENQKESIRKANEDQMLEIKKILLQFVHLEIIEKIGQGSFGEIYKAIDNKRKCWDQLALLDIQALIHIQELNKVEGMIWKVQHIFYYIFQKDLLFGKIYPQKTKMKGLKNFRIKNEKQSQ</sequence>
<dbReference type="InterPro" id="IPR011009">
    <property type="entry name" value="Kinase-like_dom_sf"/>
</dbReference>